<dbReference type="Proteomes" id="UP000031512">
    <property type="component" value="Chromosome 3"/>
</dbReference>
<protein>
    <submittedName>
        <fullName evidence="2">Uncharacterized protein</fullName>
    </submittedName>
</protein>
<dbReference type="OrthoDB" id="365719at2759"/>
<feature type="compositionally biased region" description="Basic and acidic residues" evidence="1">
    <location>
        <begin position="910"/>
        <end position="927"/>
    </location>
</feature>
<feature type="compositionally biased region" description="Polar residues" evidence="1">
    <location>
        <begin position="681"/>
        <end position="695"/>
    </location>
</feature>
<feature type="compositionally biased region" description="Polar residues" evidence="1">
    <location>
        <begin position="18"/>
        <end position="31"/>
    </location>
</feature>
<feature type="region of interest" description="Disordered" evidence="1">
    <location>
        <begin position="681"/>
        <end position="705"/>
    </location>
</feature>
<proteinExistence type="predicted"/>
<name>L0B0Z1_THEEQ</name>
<dbReference type="RefSeq" id="XP_004830470.1">
    <property type="nucleotide sequence ID" value="XM_004830413.1"/>
</dbReference>
<feature type="compositionally biased region" description="Low complexity" evidence="1">
    <location>
        <begin position="410"/>
        <end position="427"/>
    </location>
</feature>
<dbReference type="KEGG" id="beq:BEWA_002110"/>
<dbReference type="STRING" id="1537102.L0B0Z1"/>
<feature type="region of interest" description="Disordered" evidence="1">
    <location>
        <begin position="903"/>
        <end position="927"/>
    </location>
</feature>
<organism evidence="2 3">
    <name type="scientific">Theileria equi strain WA</name>
    <dbReference type="NCBI Taxonomy" id="1537102"/>
    <lineage>
        <taxon>Eukaryota</taxon>
        <taxon>Sar</taxon>
        <taxon>Alveolata</taxon>
        <taxon>Apicomplexa</taxon>
        <taxon>Aconoidasida</taxon>
        <taxon>Piroplasmida</taxon>
        <taxon>Theileriidae</taxon>
        <taxon>Theileria</taxon>
    </lineage>
</organism>
<gene>
    <name evidence="2" type="ORF">BEWA_002110</name>
</gene>
<dbReference type="AlphaFoldDB" id="L0B0Z1"/>
<accession>L0B0Z1</accession>
<dbReference type="VEuPathDB" id="PiroplasmaDB:BEWA_002110"/>
<evidence type="ECO:0000256" key="1">
    <source>
        <dbReference type="SAM" id="MobiDB-lite"/>
    </source>
</evidence>
<evidence type="ECO:0000313" key="2">
    <source>
        <dbReference type="EMBL" id="AFZ80804.1"/>
    </source>
</evidence>
<feature type="region of interest" description="Disordered" evidence="1">
    <location>
        <begin position="401"/>
        <end position="474"/>
    </location>
</feature>
<evidence type="ECO:0000313" key="3">
    <source>
        <dbReference type="Proteomes" id="UP000031512"/>
    </source>
</evidence>
<dbReference type="eggNOG" id="ENOG502QXDU">
    <property type="taxonomic scope" value="Eukaryota"/>
</dbReference>
<feature type="compositionally biased region" description="Low complexity" evidence="1">
    <location>
        <begin position="1"/>
        <end position="17"/>
    </location>
</feature>
<sequence length="927" mass="101323">MVAMHSSRSNSQDSPQSAQSTGSLQNTQSSNMEKDFSAFNAGSTANTDCNASCSANRDSIHSLGSIDSGHIGVDDHNFVDSVSSVPPLESKDYYDDYAYQYYNTYFVKNKDVRLPQSIFSGLSFMDDVAINDPDTSANLETNHPIEAEGSKDSALVDHPKDASFVQDERSMDKHQTETGNSCELLDTCTPQNGFNSSGSAVVESIYSQLEQASGVNSINTLQGRHVSIDVTDSPLELQGGDKIPSVYDLYSLDPRICSPPVTSIGFRTTVDGDDTVTSDVGKDVILEDVHTENSSIENRADYLDQASESSSERQGTKHVHFSDQVERIDSADGVGSHNFEIENGATPPSSIRKTSTGSYGSAYSSITSYFDAKNGVRSLIARSFGLKRSLRKQKAGFQAKRGYLQPLTTSSPDSIGSPSSSVGAVSPENRMQYINPTSEMRTEHSAPGDSPQQLGLSIPANAHPQNEATHSKDDATAVQEVTVEGIGSTLAQESADLPSEQVNDLSGAQSVGKEPVAEESAAKETGQQLTESPETTQAVSAEPVEAPESSDLPSLLDFFPTTDNNYKSLASITSNMEGIDLYVVVAEMMMNKVNYLNDINSFIINYRVIDPSVLGTSDTEFSIQVFSPVNGKGYHIGFGDVLRLKRVNAIVRTFRGKKYVNITLNVKKNSSIRMWIHKSNKNLQGNDNGPGTSEAASPKDATETEATTRIQELQDEAIIVRAGGKTIVSEVDVLIIDKLLAWVDTLKPLEIISKSEFRKNLMDAEERQPLDFIVYILKVVGTSEVLVCDSESKAIVKVTSDVLLLNAFKSENPVGQGNWVKLRSFVKKGDFIVNMEHSSITRLPPLDLPLYKERIETPRPSKKKRIIQINEWNSTSALNGHFPRKMTRHNGYVKKMLQLSSHDGNFETVSKPRDREQSSQEEGEIRA</sequence>
<feature type="region of interest" description="Disordered" evidence="1">
    <location>
        <begin position="1"/>
        <end position="32"/>
    </location>
</feature>
<feature type="compositionally biased region" description="Polar residues" evidence="1">
    <location>
        <begin position="525"/>
        <end position="539"/>
    </location>
</feature>
<keyword evidence="3" id="KW-1185">Reference proteome</keyword>
<feature type="compositionally biased region" description="Polar residues" evidence="1">
    <location>
        <begin position="500"/>
        <end position="509"/>
    </location>
</feature>
<reference evidence="2 3" key="1">
    <citation type="journal article" date="2012" name="BMC Genomics">
        <title>Comparative genomic analysis and phylogenetic position of Theileria equi.</title>
        <authorList>
            <person name="Kappmeyer L.S."/>
            <person name="Thiagarajan M."/>
            <person name="Herndon D.R."/>
            <person name="Ramsay J.D."/>
            <person name="Caler E."/>
            <person name="Djikeng A."/>
            <person name="Gillespie J.J."/>
            <person name="Lau A.O."/>
            <person name="Roalson E.H."/>
            <person name="Silva J.C."/>
            <person name="Silva M.G."/>
            <person name="Suarez C.E."/>
            <person name="Ueti M.W."/>
            <person name="Nene V.M."/>
            <person name="Mealey R.H."/>
            <person name="Knowles D.P."/>
            <person name="Brayton K.A."/>
        </authorList>
    </citation>
    <scope>NUCLEOTIDE SEQUENCE [LARGE SCALE GENOMIC DNA]</scope>
    <source>
        <strain evidence="2 3">WA</strain>
    </source>
</reference>
<feature type="region of interest" description="Disordered" evidence="1">
    <location>
        <begin position="335"/>
        <end position="358"/>
    </location>
</feature>
<feature type="region of interest" description="Disordered" evidence="1">
    <location>
        <begin position="491"/>
        <end position="555"/>
    </location>
</feature>
<dbReference type="GeneID" id="15805374"/>
<dbReference type="EMBL" id="CP001670">
    <property type="protein sequence ID" value="AFZ80804.1"/>
    <property type="molecule type" value="Genomic_DNA"/>
</dbReference>